<protein>
    <recommendedName>
        <fullName evidence="6">BREX-4 system phosphatase PglZ</fullName>
    </recommendedName>
</protein>
<dbReference type="Pfam" id="PF25262">
    <property type="entry name" value="DUF7862"/>
    <property type="match status" value="1"/>
</dbReference>
<dbReference type="Pfam" id="PF25263">
    <property type="entry name" value="DUF7863"/>
    <property type="match status" value="1"/>
</dbReference>
<dbReference type="InterPro" id="IPR057185">
    <property type="entry name" value="DUF7863"/>
</dbReference>
<evidence type="ECO:0000259" key="1">
    <source>
        <dbReference type="Pfam" id="PF25262"/>
    </source>
</evidence>
<evidence type="ECO:0008006" key="6">
    <source>
        <dbReference type="Google" id="ProtNLM"/>
    </source>
</evidence>
<dbReference type="AlphaFoldDB" id="A0A174KMC6"/>
<evidence type="ECO:0000313" key="4">
    <source>
        <dbReference type="EMBL" id="CUP11981.1"/>
    </source>
</evidence>
<dbReference type="InterPro" id="IPR057186">
    <property type="entry name" value="DUF7864"/>
</dbReference>
<dbReference type="InterPro" id="IPR057184">
    <property type="entry name" value="DUF7862"/>
</dbReference>
<dbReference type="RefSeq" id="WP_057572020.1">
    <property type="nucleotide sequence ID" value="NZ_CZAB01000022.1"/>
</dbReference>
<evidence type="ECO:0000259" key="3">
    <source>
        <dbReference type="Pfam" id="PF25264"/>
    </source>
</evidence>
<accession>A0A174KMC6</accession>
<name>A0A174KMC6_9FIRM</name>
<evidence type="ECO:0000313" key="5">
    <source>
        <dbReference type="Proteomes" id="UP000095512"/>
    </source>
</evidence>
<evidence type="ECO:0000259" key="2">
    <source>
        <dbReference type="Pfam" id="PF25263"/>
    </source>
</evidence>
<dbReference type="NCBIfam" id="NF033445">
    <property type="entry name" value="BREX_PglZ_4"/>
    <property type="match status" value="1"/>
</dbReference>
<proteinExistence type="predicted"/>
<dbReference type="Pfam" id="PF25264">
    <property type="entry name" value="DUF7864"/>
    <property type="match status" value="1"/>
</dbReference>
<sequence>MRCSNTSECFDQISAYFDGKKTGHFLLVNSENYDVYQEILQRLEADSSKKCVYISKNCLPNGLPDVDTAISIASGSGNYALVGLSQAQMLRSFDALTAKLDEVLSYSINGYGIVLLDHCEQALQKFMNRDVRTKNRVILVDGEASPLPQIRFAKTVEECIGFKPVSDFPRLLTYLERLTDMKRQNHPVVTTLSSFPVDLFRNAVYSVTASEGIYDALTKKYSDIAGATEKAYGTDAQWGWLVSKMAGKSSFSALVCDEFGATANLSSHLSDVWESGDKEMQWLLWLSFKFFGEANNHYLTLVLGNCDTVDSFEMHAYLDFADVDISHPEFERYYAERKRLLEQLPENLPLIKKYCDKLGRHQKDEVFYLTDSSTQEKYDFVRCLSLYNFTPAEIARATCSMSKPLHLYMQDFVFDAVNTKLPESDSSFRDDLTTYFRDYKLQKLTNRIFPEFLERVNAYAQSPRPYNKLQPRSSIISHMDKKKAQCFFFDALGVEYLAFIMAKCEEYGLVSEVAIGHCELPSITVKNKEFLQHFADGEWRKIDGLDEMKHHSPIYDYRKCEYPLHLFEELDVIDEQLRMIHSMLVQGPLEKALIVADHGASRLAVRYGHELDSSIELDESGEHSGRCCPAAEDPNLSFAAYEDGFAVLANYERFKGGRRANVEVHGGASLEEVVVPIITLTKRPDNIEFCFVNPVIALKPRVTPELVLYSNIPLSKPRLLIDGDFYDGEFVADKKHAKFVIPKIKRKGNYSADVYDGKKNMSVKLEFKAQKQTREVDLF</sequence>
<reference evidence="4 5" key="1">
    <citation type="submission" date="2015-09" db="EMBL/GenBank/DDBJ databases">
        <authorList>
            <consortium name="Pathogen Informatics"/>
        </authorList>
    </citation>
    <scope>NUCLEOTIDE SEQUENCE [LARGE SCALE GENOMIC DNA]</scope>
    <source>
        <strain evidence="4 5">2789STDY5834865</strain>
    </source>
</reference>
<feature type="domain" description="DUF7864" evidence="3">
    <location>
        <begin position="8"/>
        <end position="181"/>
    </location>
</feature>
<gene>
    <name evidence="4" type="ORF">ERS852480_02670</name>
</gene>
<dbReference type="EMBL" id="CZAB01000022">
    <property type="protein sequence ID" value="CUP11981.1"/>
    <property type="molecule type" value="Genomic_DNA"/>
</dbReference>
<feature type="domain" description="DUF7862" evidence="1">
    <location>
        <begin position="687"/>
        <end position="771"/>
    </location>
</feature>
<organism evidence="4 5">
    <name type="scientific">Enterocloster clostridioformis</name>
    <dbReference type="NCBI Taxonomy" id="1531"/>
    <lineage>
        <taxon>Bacteria</taxon>
        <taxon>Bacillati</taxon>
        <taxon>Bacillota</taxon>
        <taxon>Clostridia</taxon>
        <taxon>Lachnospirales</taxon>
        <taxon>Lachnospiraceae</taxon>
        <taxon>Enterocloster</taxon>
    </lineage>
</organism>
<dbReference type="Proteomes" id="UP000095512">
    <property type="component" value="Unassembled WGS sequence"/>
</dbReference>
<feature type="domain" description="DUF7863" evidence="2">
    <location>
        <begin position="217"/>
        <end position="387"/>
    </location>
</feature>